<keyword evidence="3" id="KW-0328">Glycosyltransferase</keyword>
<dbReference type="InterPro" id="IPR028098">
    <property type="entry name" value="Glyco_trans_4-like_N"/>
</dbReference>
<dbReference type="SUPFAM" id="SSF53756">
    <property type="entry name" value="UDP-Glycosyltransferase/glycogen phosphorylase"/>
    <property type="match status" value="1"/>
</dbReference>
<evidence type="ECO:0000313" key="3">
    <source>
        <dbReference type="EMBL" id="TSE18225.1"/>
    </source>
</evidence>
<evidence type="ECO:0000313" key="4">
    <source>
        <dbReference type="Proteomes" id="UP000315736"/>
    </source>
</evidence>
<keyword evidence="4" id="KW-1185">Reference proteome</keyword>
<dbReference type="PANTHER" id="PTHR12526">
    <property type="entry name" value="GLYCOSYLTRANSFERASE"/>
    <property type="match status" value="1"/>
</dbReference>
<evidence type="ECO:0000259" key="2">
    <source>
        <dbReference type="Pfam" id="PF13439"/>
    </source>
</evidence>
<comment type="caution">
    <text evidence="3">The sequence shown here is derived from an EMBL/GenBank/DDBJ whole genome shotgun (WGS) entry which is preliminary data.</text>
</comment>
<name>A0A554W3R4_9BURK</name>
<dbReference type="Pfam" id="PF13439">
    <property type="entry name" value="Glyco_transf_4"/>
    <property type="match status" value="1"/>
</dbReference>
<dbReference type="EC" id="2.4.1.292" evidence="3"/>
<dbReference type="Proteomes" id="UP000315736">
    <property type="component" value="Unassembled WGS sequence"/>
</dbReference>
<feature type="domain" description="Glycosyltransferase subfamily 4-like N-terminal" evidence="2">
    <location>
        <begin position="13"/>
        <end position="173"/>
    </location>
</feature>
<accession>A0A554W3R4</accession>
<feature type="domain" description="Glycosyl transferase family 1" evidence="1">
    <location>
        <begin position="189"/>
        <end position="346"/>
    </location>
</feature>
<dbReference type="CDD" id="cd03820">
    <property type="entry name" value="GT4_AmsD-like"/>
    <property type="match status" value="1"/>
</dbReference>
<protein>
    <submittedName>
        <fullName evidence="3">GalNAc-alpha-(1-&gt;4)-GalNAc-alpha-(1-&gt;3)-diNAcBac-PP-undecaprenol alpha-1,4-N-acetyl-D-galactosaminyltransferase</fullName>
        <ecNumber evidence="3">2.4.1.292</ecNumber>
    </submittedName>
</protein>
<proteinExistence type="predicted"/>
<dbReference type="PANTHER" id="PTHR12526:SF630">
    <property type="entry name" value="GLYCOSYLTRANSFERASE"/>
    <property type="match status" value="1"/>
</dbReference>
<keyword evidence="3" id="KW-0808">Transferase</keyword>
<organism evidence="3 4">
    <name type="scientific">Tepidimonas alkaliphilus</name>
    <dbReference type="NCBI Taxonomy" id="2588942"/>
    <lineage>
        <taxon>Bacteria</taxon>
        <taxon>Pseudomonadati</taxon>
        <taxon>Pseudomonadota</taxon>
        <taxon>Betaproteobacteria</taxon>
        <taxon>Burkholderiales</taxon>
        <taxon>Tepidimonas</taxon>
    </lineage>
</organism>
<dbReference type="EMBL" id="VJNB01000019">
    <property type="protein sequence ID" value="TSE18225.1"/>
    <property type="molecule type" value="Genomic_DNA"/>
</dbReference>
<reference evidence="3 4" key="1">
    <citation type="submission" date="2019-07" db="EMBL/GenBank/DDBJ databases">
        <title>Tepidimonas alkaliphilus YIM 72238 draft genome.</title>
        <authorList>
            <person name="Da Costa M.S."/>
            <person name="Froufe H.J.C."/>
            <person name="Egas C."/>
            <person name="Albuquerque L."/>
        </authorList>
    </citation>
    <scope>NUCLEOTIDE SEQUENCE [LARGE SCALE GENOMIC DNA]</scope>
    <source>
        <strain evidence="3 4">YIM 72238</strain>
    </source>
</reference>
<dbReference type="AlphaFoldDB" id="A0A554W3R4"/>
<dbReference type="GO" id="GO:0016757">
    <property type="term" value="F:glycosyltransferase activity"/>
    <property type="evidence" value="ECO:0007669"/>
    <property type="project" value="UniProtKB-KW"/>
</dbReference>
<gene>
    <name evidence="3" type="primary">pglH</name>
    <name evidence="3" type="ORF">Talka_02290</name>
</gene>
<dbReference type="InterPro" id="IPR001296">
    <property type="entry name" value="Glyco_trans_1"/>
</dbReference>
<dbReference type="RefSeq" id="WP_143891473.1">
    <property type="nucleotide sequence ID" value="NZ_VJNB01000019.1"/>
</dbReference>
<evidence type="ECO:0000259" key="1">
    <source>
        <dbReference type="Pfam" id="PF00534"/>
    </source>
</evidence>
<sequence>MNLLIFISSLSSGGAERVTANLATHWDGKGWQLTVVTLSDAESDFYQLPASVRRIGLGLLRESPNVGFGLVNALRRIVALRRVLQEIRPDVALAMMDKNNILLALAAAGLPGIVRIGSERTHPPQYPLGRMWEWLRRQTYRELDGVVALTEESAAWLRRHTSARRVPVIPNAVPYPLPTHAPYLEPPARSREGERLLLAVGRLVDEKRFDLLIAAFQELAARFPRWRLIILGEGPLRGVLMQQIAAAGLTERVALPGRAGNVGEWYAAADLYVMSSRFEGFPNTLAEAMAHGLPAVSFDCDTGPRDIIRHEVDGLLVPPGDVDALARALARLMADDALRQRYAARAVEVRERFSMGRIAGMWERLFMDLTQIKGRG</sequence>
<dbReference type="Pfam" id="PF00534">
    <property type="entry name" value="Glycos_transf_1"/>
    <property type="match status" value="1"/>
</dbReference>
<dbReference type="OrthoDB" id="570545at2"/>
<dbReference type="Gene3D" id="3.40.50.2000">
    <property type="entry name" value="Glycogen Phosphorylase B"/>
    <property type="match status" value="2"/>
</dbReference>